<dbReference type="InterPro" id="IPR036812">
    <property type="entry name" value="NAD(P)_OxRdtase_dom_sf"/>
</dbReference>
<sequence length="314" mass="35384">MRYRNLSNGIRVSEITFGCWELGGGQWEKQDDEINIRALQRAFELGIQSFDTAEGYGQGHSEEIVGMALEGVRSECVIATKVSPNHLRRDDILRSVEQSLRRLRTDYIDIYYVHWPNAEIPLTETMATLAELRDQRVIRSVAVSNFSRQLLEEAEAVTRVDCIQPEYSLLERSIESEVLPYCRERGIGVLTYSSVAKGILTGAHHRDGTVIVPNDFRQGRRLFKPEHLEAATPLVEGLRRLANRYDVTPAEVAIAWILHQPGITSAIVGTQNIKHLEENVRAVELALGEDDLRELDDLSRRALVQIDGAAPSSR</sequence>
<evidence type="ECO:0000313" key="2">
    <source>
        <dbReference type="EMBL" id="SIT13995.1"/>
    </source>
</evidence>
<dbReference type="OrthoDB" id="249577at2"/>
<name>A0A1N7PTX5_9BACL</name>
<evidence type="ECO:0000259" key="1">
    <source>
        <dbReference type="Pfam" id="PF00248"/>
    </source>
</evidence>
<evidence type="ECO:0000313" key="3">
    <source>
        <dbReference type="Proteomes" id="UP000186156"/>
    </source>
</evidence>
<protein>
    <submittedName>
        <fullName evidence="2">Predicted oxidoreductase</fullName>
    </submittedName>
</protein>
<reference evidence="3" key="1">
    <citation type="submission" date="2017-01" db="EMBL/GenBank/DDBJ databases">
        <authorList>
            <person name="Varghese N."/>
            <person name="Submissions S."/>
        </authorList>
    </citation>
    <scope>NUCLEOTIDE SEQUENCE [LARGE SCALE GENOMIC DNA]</scope>
    <source>
        <strain evidence="3">DSM 16176</strain>
    </source>
</reference>
<organism evidence="2 3">
    <name type="scientific">Alicyclobacillus vulcanalis</name>
    <dbReference type="NCBI Taxonomy" id="252246"/>
    <lineage>
        <taxon>Bacteria</taxon>
        <taxon>Bacillati</taxon>
        <taxon>Bacillota</taxon>
        <taxon>Bacilli</taxon>
        <taxon>Bacillales</taxon>
        <taxon>Alicyclobacillaceae</taxon>
        <taxon>Alicyclobacillus</taxon>
    </lineage>
</organism>
<dbReference type="AlphaFoldDB" id="A0A1N7PTX5"/>
<dbReference type="PANTHER" id="PTHR43638:SF3">
    <property type="entry name" value="ALDEHYDE REDUCTASE"/>
    <property type="match status" value="1"/>
</dbReference>
<dbReference type="GO" id="GO:0016491">
    <property type="term" value="F:oxidoreductase activity"/>
    <property type="evidence" value="ECO:0007669"/>
    <property type="project" value="InterPro"/>
</dbReference>
<dbReference type="PRINTS" id="PR00069">
    <property type="entry name" value="ALDKETRDTASE"/>
</dbReference>
<dbReference type="RefSeq" id="WP_076349246.1">
    <property type="nucleotide sequence ID" value="NZ_FTOO01000017.1"/>
</dbReference>
<accession>A0A1N7PTX5</accession>
<dbReference type="PANTHER" id="PTHR43638">
    <property type="entry name" value="OXIDOREDUCTASE, ALDO/KETO REDUCTASE FAMILY PROTEIN"/>
    <property type="match status" value="1"/>
</dbReference>
<proteinExistence type="predicted"/>
<dbReference type="SUPFAM" id="SSF51430">
    <property type="entry name" value="NAD(P)-linked oxidoreductase"/>
    <property type="match status" value="1"/>
</dbReference>
<dbReference type="InterPro" id="IPR020471">
    <property type="entry name" value="AKR"/>
</dbReference>
<dbReference type="InterPro" id="IPR023210">
    <property type="entry name" value="NADP_OxRdtase_dom"/>
</dbReference>
<feature type="domain" description="NADP-dependent oxidoreductase" evidence="1">
    <location>
        <begin position="14"/>
        <end position="299"/>
    </location>
</feature>
<gene>
    <name evidence="2" type="ORF">SAMN05421799_11721</name>
</gene>
<dbReference type="Gene3D" id="3.20.20.100">
    <property type="entry name" value="NADP-dependent oxidoreductase domain"/>
    <property type="match status" value="1"/>
</dbReference>
<dbReference type="CDD" id="cd19085">
    <property type="entry name" value="AKR_AKR11B3"/>
    <property type="match status" value="1"/>
</dbReference>
<dbReference type="EMBL" id="FTOO01000017">
    <property type="protein sequence ID" value="SIT13995.1"/>
    <property type="molecule type" value="Genomic_DNA"/>
</dbReference>
<dbReference type="Proteomes" id="UP000186156">
    <property type="component" value="Unassembled WGS sequence"/>
</dbReference>
<dbReference type="Pfam" id="PF00248">
    <property type="entry name" value="Aldo_ket_red"/>
    <property type="match status" value="1"/>
</dbReference>
<keyword evidence="3" id="KW-1185">Reference proteome</keyword>
<dbReference type="STRING" id="252246.SAMN05421799_11721"/>